<feature type="transmembrane region" description="Helical" evidence="1">
    <location>
        <begin position="20"/>
        <end position="37"/>
    </location>
</feature>
<dbReference type="EMBL" id="JBJUIK010000001">
    <property type="protein sequence ID" value="KAL3538712.1"/>
    <property type="molecule type" value="Genomic_DNA"/>
</dbReference>
<sequence>MATNVHQGDSLLPRGASPGVLGWQGYAADLVCFLLHNHIVNYEKLRMAGYVYCICLWYFCCNSVAVMTRAFPEYSKERQELVLLQNIACYLLLSCGVVYIISGILCIGSLKRARLKEEVSRDQAVKDLQELEHRREELEAFLIEDRT</sequence>
<keyword evidence="1" id="KW-0812">Transmembrane</keyword>
<dbReference type="AlphaFoldDB" id="A0ABD3B580"/>
<evidence type="ECO:0000313" key="2">
    <source>
        <dbReference type="EMBL" id="KAL3538712.1"/>
    </source>
</evidence>
<dbReference type="PANTHER" id="PTHR34965">
    <property type="entry name" value="OS07G0118300 PROTEIN"/>
    <property type="match status" value="1"/>
</dbReference>
<organism evidence="2 3">
    <name type="scientific">Cinchona calisaya</name>
    <dbReference type="NCBI Taxonomy" id="153742"/>
    <lineage>
        <taxon>Eukaryota</taxon>
        <taxon>Viridiplantae</taxon>
        <taxon>Streptophyta</taxon>
        <taxon>Embryophyta</taxon>
        <taxon>Tracheophyta</taxon>
        <taxon>Spermatophyta</taxon>
        <taxon>Magnoliopsida</taxon>
        <taxon>eudicotyledons</taxon>
        <taxon>Gunneridae</taxon>
        <taxon>Pentapetalae</taxon>
        <taxon>asterids</taxon>
        <taxon>lamiids</taxon>
        <taxon>Gentianales</taxon>
        <taxon>Rubiaceae</taxon>
        <taxon>Cinchonoideae</taxon>
        <taxon>Cinchoneae</taxon>
        <taxon>Cinchona</taxon>
    </lineage>
</organism>
<reference evidence="2 3" key="1">
    <citation type="submission" date="2024-11" db="EMBL/GenBank/DDBJ databases">
        <title>A near-complete genome assembly of Cinchona calisaya.</title>
        <authorList>
            <person name="Lian D.C."/>
            <person name="Zhao X.W."/>
            <person name="Wei L."/>
        </authorList>
    </citation>
    <scope>NUCLEOTIDE SEQUENCE [LARGE SCALE GENOMIC DNA]</scope>
    <source>
        <tissue evidence="2">Nenye</tissue>
    </source>
</reference>
<gene>
    <name evidence="2" type="ORF">ACH5RR_002078</name>
</gene>
<name>A0ABD3B580_9GENT</name>
<dbReference type="PANTHER" id="PTHR34965:SF1">
    <property type="entry name" value="OS07G0118300 PROTEIN"/>
    <property type="match status" value="1"/>
</dbReference>
<keyword evidence="3" id="KW-1185">Reference proteome</keyword>
<comment type="caution">
    <text evidence="2">The sequence shown here is derived from an EMBL/GenBank/DDBJ whole genome shotgun (WGS) entry which is preliminary data.</text>
</comment>
<accession>A0ABD3B580</accession>
<evidence type="ECO:0000313" key="3">
    <source>
        <dbReference type="Proteomes" id="UP001630127"/>
    </source>
</evidence>
<keyword evidence="1" id="KW-0472">Membrane</keyword>
<protein>
    <submittedName>
        <fullName evidence="2">Uncharacterized protein</fullName>
    </submittedName>
</protein>
<evidence type="ECO:0000256" key="1">
    <source>
        <dbReference type="SAM" id="Phobius"/>
    </source>
</evidence>
<feature type="transmembrane region" description="Helical" evidence="1">
    <location>
        <begin position="83"/>
        <end position="107"/>
    </location>
</feature>
<feature type="transmembrane region" description="Helical" evidence="1">
    <location>
        <begin position="49"/>
        <end position="71"/>
    </location>
</feature>
<keyword evidence="1" id="KW-1133">Transmembrane helix</keyword>
<proteinExistence type="predicted"/>
<dbReference type="Proteomes" id="UP001630127">
    <property type="component" value="Unassembled WGS sequence"/>
</dbReference>